<evidence type="ECO:0000313" key="2">
    <source>
        <dbReference type="EMBL" id="VDD97332.1"/>
    </source>
</evidence>
<dbReference type="AlphaFoldDB" id="A0A0N4VPI7"/>
<reference evidence="4" key="1">
    <citation type="submission" date="2017-02" db="UniProtKB">
        <authorList>
            <consortium name="WormBaseParasite"/>
        </authorList>
    </citation>
    <scope>IDENTIFICATION</scope>
</reference>
<accession>A0A0N4VPI7</accession>
<protein>
    <submittedName>
        <fullName evidence="4">Non-specific serine/threonine protein kinase</fullName>
    </submittedName>
</protein>
<proteinExistence type="predicted"/>
<reference evidence="2 3" key="2">
    <citation type="submission" date="2018-10" db="EMBL/GenBank/DDBJ databases">
        <authorList>
            <consortium name="Pathogen Informatics"/>
        </authorList>
    </citation>
    <scope>NUCLEOTIDE SEQUENCE [LARGE SCALE GENOMIC DNA]</scope>
</reference>
<dbReference type="WBParaSite" id="EVEC_0001291601-mRNA-1">
    <property type="protein sequence ID" value="EVEC_0001291601-mRNA-1"/>
    <property type="gene ID" value="EVEC_0001291601"/>
</dbReference>
<keyword evidence="3" id="KW-1185">Reference proteome</keyword>
<gene>
    <name evidence="2" type="ORF">EVEC_LOCUS12083</name>
</gene>
<dbReference type="Proteomes" id="UP000274131">
    <property type="component" value="Unassembled WGS sequence"/>
</dbReference>
<evidence type="ECO:0000256" key="1">
    <source>
        <dbReference type="SAM" id="MobiDB-lite"/>
    </source>
</evidence>
<name>A0A0N4VPI7_ENTVE</name>
<feature type="region of interest" description="Disordered" evidence="1">
    <location>
        <begin position="1"/>
        <end position="20"/>
    </location>
</feature>
<dbReference type="EMBL" id="UXUI01013413">
    <property type="protein sequence ID" value="VDD97332.1"/>
    <property type="molecule type" value="Genomic_DNA"/>
</dbReference>
<evidence type="ECO:0000313" key="4">
    <source>
        <dbReference type="WBParaSite" id="EVEC_0001291601-mRNA-1"/>
    </source>
</evidence>
<organism evidence="4">
    <name type="scientific">Enterobius vermicularis</name>
    <name type="common">Human pinworm</name>
    <dbReference type="NCBI Taxonomy" id="51028"/>
    <lineage>
        <taxon>Eukaryota</taxon>
        <taxon>Metazoa</taxon>
        <taxon>Ecdysozoa</taxon>
        <taxon>Nematoda</taxon>
        <taxon>Chromadorea</taxon>
        <taxon>Rhabditida</taxon>
        <taxon>Spirurina</taxon>
        <taxon>Oxyuridomorpha</taxon>
        <taxon>Oxyuroidea</taxon>
        <taxon>Oxyuridae</taxon>
        <taxon>Enterobius</taxon>
    </lineage>
</organism>
<evidence type="ECO:0000313" key="3">
    <source>
        <dbReference type="Proteomes" id="UP000274131"/>
    </source>
</evidence>
<sequence>MEKTEVARATKDQPRERGKRMDACKAIGNGGFVERRRIIGTGRPVIYVDSCFFIFVRMGRWMKVKEAR</sequence>